<dbReference type="InterPro" id="IPR000192">
    <property type="entry name" value="Aminotrans_V_dom"/>
</dbReference>
<dbReference type="InterPro" id="IPR015424">
    <property type="entry name" value="PyrdxlP-dep_Trfase"/>
</dbReference>
<dbReference type="InterPro" id="IPR015422">
    <property type="entry name" value="PyrdxlP-dep_Trfase_small"/>
</dbReference>
<dbReference type="SUPFAM" id="SSF53383">
    <property type="entry name" value="PLP-dependent transferases"/>
    <property type="match status" value="1"/>
</dbReference>
<dbReference type="GO" id="GO:0019265">
    <property type="term" value="P:glycine biosynthetic process, by transamination of glyoxylate"/>
    <property type="evidence" value="ECO:0007669"/>
    <property type="project" value="TreeGrafter"/>
</dbReference>
<evidence type="ECO:0000259" key="8">
    <source>
        <dbReference type="Pfam" id="PF00266"/>
    </source>
</evidence>
<dbReference type="STRING" id="426128.SAMN05660297_03618"/>
<dbReference type="GO" id="GO:0008453">
    <property type="term" value="F:alanine-glyoxylate transaminase activity"/>
    <property type="evidence" value="ECO:0007669"/>
    <property type="project" value="TreeGrafter"/>
</dbReference>
<keyword evidence="5 7" id="KW-0663">Pyridoxal phosphate</keyword>
<dbReference type="Gene3D" id="3.40.640.10">
    <property type="entry name" value="Type I PLP-dependent aspartate aminotransferase-like (Major domain)"/>
    <property type="match status" value="1"/>
</dbReference>
<dbReference type="EMBL" id="FOHU01000042">
    <property type="protein sequence ID" value="SET82304.1"/>
    <property type="molecule type" value="Genomic_DNA"/>
</dbReference>
<dbReference type="PIRSF" id="PIRSF000524">
    <property type="entry name" value="SPT"/>
    <property type="match status" value="1"/>
</dbReference>
<evidence type="ECO:0000256" key="3">
    <source>
        <dbReference type="ARBA" id="ARBA00022576"/>
    </source>
</evidence>
<dbReference type="Proteomes" id="UP000199568">
    <property type="component" value="Unassembled WGS sequence"/>
</dbReference>
<dbReference type="InterPro" id="IPR015421">
    <property type="entry name" value="PyrdxlP-dep_Trfase_major"/>
</dbReference>
<keyword evidence="4 9" id="KW-0808">Transferase</keyword>
<evidence type="ECO:0000256" key="4">
    <source>
        <dbReference type="ARBA" id="ARBA00022679"/>
    </source>
</evidence>
<evidence type="ECO:0000313" key="10">
    <source>
        <dbReference type="Proteomes" id="UP000199568"/>
    </source>
</evidence>
<evidence type="ECO:0000256" key="2">
    <source>
        <dbReference type="ARBA" id="ARBA00009236"/>
    </source>
</evidence>
<dbReference type="Pfam" id="PF00266">
    <property type="entry name" value="Aminotran_5"/>
    <property type="match status" value="1"/>
</dbReference>
<sequence>MKKPLIMTPGPTYVNEEVRRALSREITNPDLDLEFYEFYKETCNRIKKLLKTENDVLILSGEGILGLEAACASLIEPGDRVLVIDNGIFGSGFGDFVKMYGGEVEVFQSDYERAIDVERLEAFLEKDHDFKLATLVHCETPSGITNPVDKICPLLKKYGILSVVDSVSAVGGESLQTDEWQMDMVLGGSQKVLSAPPGLTFLSISEAAWDKVLNRKAPITGYYCNLSVWKDWYSKKWFPYTQPISDIYALRAAVDILFKDDKALERHKNIAEAVRKSLTAAGLKLYPKDGYSNTVTTFMVPEGTVFKDIYEEMLKEQGVMIAGAFGFLKEKVIRIGHMGENCYEEKIYITLKALDETLRKLRVDLKAELHRVFIENI</sequence>
<dbReference type="OrthoDB" id="389074at2"/>
<dbReference type="RefSeq" id="WP_090447077.1">
    <property type="nucleotide sequence ID" value="NZ_FOHU01000042.1"/>
</dbReference>
<gene>
    <name evidence="9" type="ORF">SAMN05660297_03618</name>
</gene>
<evidence type="ECO:0000313" key="9">
    <source>
        <dbReference type="EMBL" id="SET82304.1"/>
    </source>
</evidence>
<evidence type="ECO:0000256" key="5">
    <source>
        <dbReference type="ARBA" id="ARBA00022898"/>
    </source>
</evidence>
<evidence type="ECO:0000256" key="6">
    <source>
        <dbReference type="PIRSR" id="PIRSR000524-1"/>
    </source>
</evidence>
<keyword evidence="10" id="KW-1185">Reference proteome</keyword>
<dbReference type="PANTHER" id="PTHR21152:SF24">
    <property type="entry name" value="ALANINE--GLYOXYLATE AMINOTRANSFERASE 1"/>
    <property type="match status" value="1"/>
</dbReference>
<feature type="modified residue" description="N6-(pyridoxal phosphate)lysine" evidence="7">
    <location>
        <position position="191"/>
    </location>
</feature>
<comment type="cofactor">
    <cofactor evidence="1 7">
        <name>pyridoxal 5'-phosphate</name>
        <dbReference type="ChEBI" id="CHEBI:597326"/>
    </cofactor>
</comment>
<evidence type="ECO:0000256" key="1">
    <source>
        <dbReference type="ARBA" id="ARBA00001933"/>
    </source>
</evidence>
<reference evidence="9 10" key="1">
    <citation type="submission" date="2016-10" db="EMBL/GenBank/DDBJ databases">
        <authorList>
            <person name="de Groot N.N."/>
        </authorList>
    </citation>
    <scope>NUCLEOTIDE SEQUENCE [LARGE SCALE GENOMIC DNA]</scope>
    <source>
        <strain evidence="9 10">DSM 18979</strain>
    </source>
</reference>
<accession>A0A1I0HGY4</accession>
<name>A0A1I0HGY4_9FIRM</name>
<keyword evidence="3 9" id="KW-0032">Aminotransferase</keyword>
<comment type="similarity">
    <text evidence="2">Belongs to the class-V pyridoxal-phosphate-dependent aminotransferase family.</text>
</comment>
<evidence type="ECO:0000256" key="7">
    <source>
        <dbReference type="PIRSR" id="PIRSR000524-50"/>
    </source>
</evidence>
<dbReference type="FunFam" id="3.40.640.10:FF:000172">
    <property type="entry name" value="Pyridoxal phosphate-dependent aminotransferase"/>
    <property type="match status" value="1"/>
</dbReference>
<proteinExistence type="inferred from homology"/>
<feature type="binding site" evidence="6">
    <location>
        <position position="334"/>
    </location>
    <ligand>
        <name>substrate</name>
    </ligand>
</feature>
<dbReference type="AlphaFoldDB" id="A0A1I0HGY4"/>
<dbReference type="GO" id="GO:0004760">
    <property type="term" value="F:L-serine-pyruvate transaminase activity"/>
    <property type="evidence" value="ECO:0007669"/>
    <property type="project" value="TreeGrafter"/>
</dbReference>
<feature type="domain" description="Aminotransferase class V" evidence="8">
    <location>
        <begin position="30"/>
        <end position="322"/>
    </location>
</feature>
<protein>
    <submittedName>
        <fullName evidence="9">Aspartate aminotransferase</fullName>
    </submittedName>
</protein>
<dbReference type="PANTHER" id="PTHR21152">
    <property type="entry name" value="AMINOTRANSFERASE CLASS V"/>
    <property type="match status" value="1"/>
</dbReference>
<dbReference type="Gene3D" id="3.90.1150.10">
    <property type="entry name" value="Aspartate Aminotransferase, domain 1"/>
    <property type="match status" value="1"/>
</dbReference>
<dbReference type="InterPro" id="IPR024169">
    <property type="entry name" value="SP_NH2Trfase/AEP_transaminase"/>
</dbReference>
<organism evidence="9 10">
    <name type="scientific">Natronincola peptidivorans</name>
    <dbReference type="NCBI Taxonomy" id="426128"/>
    <lineage>
        <taxon>Bacteria</taxon>
        <taxon>Bacillati</taxon>
        <taxon>Bacillota</taxon>
        <taxon>Clostridia</taxon>
        <taxon>Peptostreptococcales</taxon>
        <taxon>Natronincolaceae</taxon>
        <taxon>Natronincola</taxon>
    </lineage>
</organism>